<dbReference type="Proteomes" id="UP000192343">
    <property type="component" value="Unassembled WGS sequence"/>
</dbReference>
<dbReference type="SMART" id="SM00849">
    <property type="entry name" value="Lactamase_B"/>
    <property type="match status" value="1"/>
</dbReference>
<dbReference type="RefSeq" id="WP_083052638.1">
    <property type="nucleotide sequence ID" value="NZ_CAXXQO010000003.1"/>
</dbReference>
<evidence type="ECO:0000313" key="3">
    <source>
        <dbReference type="Proteomes" id="UP000192343"/>
    </source>
</evidence>
<gene>
    <name evidence="2" type="ORF">B4O97_16785</name>
</gene>
<sequence length="283" mass="32304">MQIKKQSPKEGLKLSNDGSLSLFWLGVGSAFSKLHYQTNLIIIKGDDHVMIDCGTKAPQALFELGLNVTDVRNYLITHSHADHIGGLEEVMLMNRYGRGEKPTIVINTTYQHLLWDMSLRGGAAYNEEKGGMDLNFGDMWNVIRPTWLPAYPRETHEANIGSINIKMFRTMHIPDITGSWQSSFWSCGIIIDNRIMFTSDTRFDPELIHSFAENFDLEYIFHDCQFFTGGVHAGIDELATLPVAVKERMILTHYGDNWKDNAQKIEEAGFYGLARQWHHYLFA</sequence>
<protein>
    <submittedName>
        <fullName evidence="2">MBL fold metallo-hydrolase</fullName>
    </submittedName>
</protein>
<dbReference type="InterPro" id="IPR036866">
    <property type="entry name" value="RibonucZ/Hydroxyglut_hydro"/>
</dbReference>
<accession>A0A1Y1RU05</accession>
<dbReference type="OrthoDB" id="9803916at2"/>
<comment type="caution">
    <text evidence="2">The sequence shown here is derived from an EMBL/GenBank/DDBJ whole genome shotgun (WGS) entry which is preliminary data.</text>
</comment>
<dbReference type="Pfam" id="PF23023">
    <property type="entry name" value="Anti-Pycsar_Apyc1"/>
    <property type="match status" value="1"/>
</dbReference>
<dbReference type="AlphaFoldDB" id="A0A1Y1RU05"/>
<name>A0A1Y1RU05_9SPIO</name>
<reference evidence="2 3" key="1">
    <citation type="submission" date="2017-03" db="EMBL/GenBank/DDBJ databases">
        <title>Draft Genome sequence of Marispirochaeta sp. strain JC444.</title>
        <authorList>
            <person name="Shivani Y."/>
            <person name="Subhash Y."/>
            <person name="Sasikala C."/>
            <person name="Ramana C."/>
        </authorList>
    </citation>
    <scope>NUCLEOTIDE SEQUENCE [LARGE SCALE GENOMIC DNA]</scope>
    <source>
        <strain evidence="2 3">JC444</strain>
    </source>
</reference>
<keyword evidence="3" id="KW-1185">Reference proteome</keyword>
<keyword evidence="2" id="KW-0378">Hydrolase</keyword>
<dbReference type="GO" id="GO:0016787">
    <property type="term" value="F:hydrolase activity"/>
    <property type="evidence" value="ECO:0007669"/>
    <property type="project" value="UniProtKB-KW"/>
</dbReference>
<proteinExistence type="predicted"/>
<evidence type="ECO:0000259" key="1">
    <source>
        <dbReference type="SMART" id="SM00849"/>
    </source>
</evidence>
<dbReference type="EMBL" id="MWQY01000024">
    <property type="protein sequence ID" value="ORC31802.1"/>
    <property type="molecule type" value="Genomic_DNA"/>
</dbReference>
<dbReference type="GO" id="GO:0046872">
    <property type="term" value="F:metal ion binding"/>
    <property type="evidence" value="ECO:0007669"/>
    <property type="project" value="UniProtKB-KW"/>
</dbReference>
<dbReference type="PANTHER" id="PTHR42663:SF6">
    <property type="entry name" value="HYDROLASE C777.06C-RELATED"/>
    <property type="match status" value="1"/>
</dbReference>
<dbReference type="SUPFAM" id="SSF56281">
    <property type="entry name" value="Metallo-hydrolase/oxidoreductase"/>
    <property type="match status" value="1"/>
</dbReference>
<dbReference type="PANTHER" id="PTHR42663">
    <property type="entry name" value="HYDROLASE C777.06C-RELATED-RELATED"/>
    <property type="match status" value="1"/>
</dbReference>
<dbReference type="InterPro" id="IPR001279">
    <property type="entry name" value="Metallo-B-lactamas"/>
</dbReference>
<organism evidence="2 3">
    <name type="scientific">Marispirochaeta aestuarii</name>
    <dbReference type="NCBI Taxonomy" id="1963862"/>
    <lineage>
        <taxon>Bacteria</taxon>
        <taxon>Pseudomonadati</taxon>
        <taxon>Spirochaetota</taxon>
        <taxon>Spirochaetia</taxon>
        <taxon>Spirochaetales</taxon>
        <taxon>Spirochaetaceae</taxon>
        <taxon>Marispirochaeta</taxon>
    </lineage>
</organism>
<evidence type="ECO:0000313" key="2">
    <source>
        <dbReference type="EMBL" id="ORC31802.1"/>
    </source>
</evidence>
<dbReference type="Gene3D" id="3.60.15.10">
    <property type="entry name" value="Ribonuclease Z/Hydroxyacylglutathione hydrolase-like"/>
    <property type="match status" value="1"/>
</dbReference>
<feature type="domain" description="Metallo-beta-lactamase" evidence="1">
    <location>
        <begin position="37"/>
        <end position="253"/>
    </location>
</feature>
<dbReference type="STRING" id="1963862.B4O97_16785"/>